<dbReference type="EMBL" id="LGRX02013599">
    <property type="protein sequence ID" value="KAK3265904.1"/>
    <property type="molecule type" value="Genomic_DNA"/>
</dbReference>
<keyword evidence="1" id="KW-0175">Coiled coil</keyword>
<sequence>MPPKKDKAPEKDNPEKDKPDTPQCKALKADGTKCKFPAKFYGLCGFHQDKSVRWQDPKLFASRPDKMFGETSRAATNRQRVPAREPEGDPNDSSSSEEDEGNEGDEGDEEQEEEEQDVFAGIAKPPLSHSDDFLMYLDTVVNKLKEYAMGEWDVWCVIKGYTNHAWDEYGGDWVTRTHQRLTHLEQSESIPRNIAERIAAIETRLDIQAQELQELYTLRGRHNELERNYQNLQRANDERQERINFLELQLMAGTTPDEPANTTDSDVAKVMSDLGLDYTSD</sequence>
<evidence type="ECO:0000256" key="1">
    <source>
        <dbReference type="SAM" id="Coils"/>
    </source>
</evidence>
<reference evidence="3 4" key="1">
    <citation type="journal article" date="2015" name="Genome Biol. Evol.">
        <title>Comparative Genomics of a Bacterivorous Green Alga Reveals Evolutionary Causalities and Consequences of Phago-Mixotrophic Mode of Nutrition.</title>
        <authorList>
            <person name="Burns J.A."/>
            <person name="Paasch A."/>
            <person name="Narechania A."/>
            <person name="Kim E."/>
        </authorList>
    </citation>
    <scope>NUCLEOTIDE SEQUENCE [LARGE SCALE GENOMIC DNA]</scope>
    <source>
        <strain evidence="3 4">PLY_AMNH</strain>
    </source>
</reference>
<dbReference type="Pfam" id="PF19067">
    <property type="entry name" value="DUF5763"/>
    <property type="match status" value="1"/>
</dbReference>
<comment type="caution">
    <text evidence="3">The sequence shown here is derived from an EMBL/GenBank/DDBJ whole genome shotgun (WGS) entry which is preliminary data.</text>
</comment>
<dbReference type="Proteomes" id="UP001190700">
    <property type="component" value="Unassembled WGS sequence"/>
</dbReference>
<feature type="compositionally biased region" description="Basic and acidic residues" evidence="2">
    <location>
        <begin position="1"/>
        <end position="20"/>
    </location>
</feature>
<organism evidence="3 4">
    <name type="scientific">Cymbomonas tetramitiformis</name>
    <dbReference type="NCBI Taxonomy" id="36881"/>
    <lineage>
        <taxon>Eukaryota</taxon>
        <taxon>Viridiplantae</taxon>
        <taxon>Chlorophyta</taxon>
        <taxon>Pyramimonadophyceae</taxon>
        <taxon>Pyramimonadales</taxon>
        <taxon>Pyramimonadaceae</taxon>
        <taxon>Cymbomonas</taxon>
    </lineage>
</organism>
<feature type="compositionally biased region" description="Acidic residues" evidence="2">
    <location>
        <begin position="95"/>
        <end position="117"/>
    </location>
</feature>
<keyword evidence="4" id="KW-1185">Reference proteome</keyword>
<feature type="region of interest" description="Disordered" evidence="2">
    <location>
        <begin position="1"/>
        <end position="25"/>
    </location>
</feature>
<dbReference type="InterPro" id="IPR043914">
    <property type="entry name" value="DUF5763"/>
</dbReference>
<proteinExistence type="predicted"/>
<gene>
    <name evidence="3" type="ORF">CYMTET_25443</name>
</gene>
<dbReference type="AlphaFoldDB" id="A0AAE0FTU6"/>
<evidence type="ECO:0000256" key="2">
    <source>
        <dbReference type="SAM" id="MobiDB-lite"/>
    </source>
</evidence>
<evidence type="ECO:0000313" key="4">
    <source>
        <dbReference type="Proteomes" id="UP001190700"/>
    </source>
</evidence>
<evidence type="ECO:0000313" key="3">
    <source>
        <dbReference type="EMBL" id="KAK3265904.1"/>
    </source>
</evidence>
<name>A0AAE0FTU6_9CHLO</name>
<protein>
    <submittedName>
        <fullName evidence="3">Uncharacterized protein</fullName>
    </submittedName>
</protein>
<feature type="coiled-coil region" evidence="1">
    <location>
        <begin position="215"/>
        <end position="249"/>
    </location>
</feature>
<accession>A0AAE0FTU6</accession>
<feature type="region of interest" description="Disordered" evidence="2">
    <location>
        <begin position="61"/>
        <end position="117"/>
    </location>
</feature>